<comment type="caution">
    <text evidence="3">The sequence shown here is derived from an EMBL/GenBank/DDBJ whole genome shotgun (WGS) entry which is preliminary data.</text>
</comment>
<proteinExistence type="predicted"/>
<sequence length="2306" mass="252917">MSDHVSPPNSRSRTRIPSGPRPPPLTLRSSPSSSRHTSTTSIPKSSGPPLRREPSSSSHSKLAQMSESPLDALLDSEVDFTVSPEASPQIQPVASGSSRDLQQPPPVATSTYPPTATPVRANTQAVSALPMSRETSQMRSQTMPDTDRPDTPSSFRVSRPTTPNHVVSPSKQKSKPKPTKLNTVNLATPNSSSPTKPVSPGLKHWQQVRTHVMAPTPLEEKAPQHAGRPGAKKLGLVSKAAEKFGFRQAADQVIGYRERRQTMMGLMADMGGLSQEEQEQVARERRKFARDVKACLDACSLEESRRRLWRIGYGRDPKPTIQVDTKSSGTSIHPSVHTAQRFTFDPDFSAFAPLLTELHKHLPAARAKKLWSRTCPHHSAILAELGVAFLPNSTSTDGERQQALEVFGAVVKNWAADSADEEMERWLWLCRALVTDDRQLRNRGLTLLNNFLHSETTLPRGHDRPHSAFAFQSLASALIVLLHAVETSGYDNEGHLNIINDLLADLSEGDIIEVEEASLSELLGSTELSGSFGGVEKELLWIASGSVIGSNPSLAHWLLRDDSQMFRRLRPAPVLHATPPLILQLRSRAACTFLSSWTQIIRTSVDLLLSLAIWHSARDIFLSEIDHLPDEDGLLANHLGHFLFEIELQAYRAQSTRGQETLDPFRISMGPQNVVSGPTEHLDVIIRTMLNGDNEKKRFVGAAMEVSFLLNKSTATLGKDCVNALFSRFTSSHGPFTEARTFLLWLAKSHPQLLYKPLFSCSAATQATTLSSHLKLITILSDSIGPAQFWTQADPQMVAIVLMGDVAPKQNKGKAKEGEIAVANIKPGRYAVLVEFINALDKVKETASSGSKLRTFIDGVETRLAVFLEVEVLLKMRMITSSIRRSPWIRLVMSWFIDLSRQAPTVQDDKQIAMLLTVLQGVIGRSDISDKASSSLHLADQPAHSDSVPVAVKRQEWLDKTLEMLAPRLLVAIHACLAIDDWASLLPYLWQYYTLERPAQQALVFLLENHQSAIRSQALRKTATLFGWRTQVLTQKIVTDRRGPVFQFSAKTLDFVATDIGSPIWVASHDVQDAALQKFGQTLPLELRQHLMELGWGEDTTLQATSDWEKVPVSALPSLQHQQEGMSSNHSPSPMNSLLRRGSSGSGTSFSGKRRKAIFAPVFFGLVNEQVVVLAGEADGGVSALSRELVRLVQRDESAAFLRPITNDFKADFLGSLSRLNAVMSSLTPEFAFSGLNALVGYLKSVSRNDPDFVHLCVALSTIARLVPQVSEISLRDIRKNKTEHVLLPASIHEDEGGFKVHAPWINGLLEVQTAQLLILAEGLRANPREVYLVKKMLSNLQIQGSVHHLPFARAWLVLVIALFSAVNRNYNDRAELRHFLSNVAVILQVHGQHDLLVTAHAMRVFMLCSARFRRLFTSMGFATIMRSVYETYASGNPAARDCIEYAGRSFYRIHQDSFVYQTCIVIADIEYNPASVYSLLSSLSVGSSIASGVPSGIRGLNDHEEIEALVQMISGPEIALSEIGTDAVERQAKKLASITLEDDTFPKENIVRLFMTIIAANPATSRAGSFLRLLAALVPYIKDSASEELLREGVDALGSVIAKGKTGDQSSMSAFNPGSDESSSNWVSARREYVFLVESYARSGGRLGASATKQTLNMVLDLLRRQPESVGPAASSIVGELAKTHLSSRRPTPFLRDIAPLFRMFIAAVDFSGMLDSITDLIRQSNYNLNVETTSIIVQDYVETSVKMLASASEENMAFIVPLRSSAVRLLSAAVFLEGDALGCLERHPPGANLLASLVLPLCMLLEPPQEVDRGAVYSSLWIRILHYVLRSFSSIRSRTSSVMPASPQVRAATIVLTVQIIKVIIIREPHSVSNVKGLWTYIARYLLNLIQDGDARFAETSIDPPSPRLVDWITWSLFEFLSLHRSPLQIEMRCKMQLALLATHRAGEAERSHPASPTIGTGRKMSNSPQILSGRARASSSRSPSFGYHSRVASGVTPDIRSPGSQTTSDQHTGTLGGGSHSRMPSQHLSPFSGISPTSGFGHGRMPSHGSMLGGIGSSGMVRPSFAALSARRASRPTFDAFPNGIGMNFRFPSSAGVTRNLESGNGEKPIVHLLNVAPPSATSTNVSPSIPFPSPASPGGVTDGRRSGGEAALRDTRIRSERLSEGAKKALKKVMMVNGWEVMDSGEEDEQESMKTWTIMDALHVVSEQTKIFVEEEFRDVFSPSSSEEWLDLNRINNDDRSEVDEKSALRMSQMGMGTEPEGYQVGEEESYSFDLNEKRRGSDLNESSGGKVPILSVSVSSP</sequence>
<feature type="compositionally biased region" description="Low complexity" evidence="1">
    <location>
        <begin position="1975"/>
        <end position="1987"/>
    </location>
</feature>
<feature type="compositionally biased region" description="Polar residues" evidence="1">
    <location>
        <begin position="108"/>
        <end position="126"/>
    </location>
</feature>
<feature type="region of interest" description="Disordered" evidence="1">
    <location>
        <begin position="2125"/>
        <end position="2155"/>
    </location>
</feature>
<name>A0AAW0Z176_9TREE</name>
<feature type="region of interest" description="Disordered" evidence="1">
    <location>
        <begin position="1947"/>
        <end position="2058"/>
    </location>
</feature>
<dbReference type="RefSeq" id="XP_066804128.1">
    <property type="nucleotide sequence ID" value="XM_066945439.1"/>
</dbReference>
<reference evidence="3 4" key="1">
    <citation type="journal article" date="2024" name="bioRxiv">
        <title>Comparative genomics of Cryptococcus and Kwoniella reveals pathogenesis evolution and contrasting karyotype dynamics via intercentromeric recombination or chromosome fusion.</title>
        <authorList>
            <person name="Coelho M.A."/>
            <person name="David-Palma M."/>
            <person name="Shea T."/>
            <person name="Bowers K."/>
            <person name="McGinley-Smith S."/>
            <person name="Mohammad A.W."/>
            <person name="Gnirke A."/>
            <person name="Yurkov A.M."/>
            <person name="Nowrousian M."/>
            <person name="Sun S."/>
            <person name="Cuomo C.A."/>
            <person name="Heitman J."/>
        </authorList>
    </citation>
    <scope>NUCLEOTIDE SEQUENCE [LARGE SCALE GENOMIC DNA]</scope>
    <source>
        <strain evidence="3 4">CBS 13917</strain>
    </source>
</reference>
<evidence type="ECO:0000256" key="1">
    <source>
        <dbReference type="SAM" id="MobiDB-lite"/>
    </source>
</evidence>
<dbReference type="InterPro" id="IPR046460">
    <property type="entry name" value="UNC80_C"/>
</dbReference>
<feature type="compositionally biased region" description="Basic and acidic residues" evidence="1">
    <location>
        <begin position="2146"/>
        <end position="2155"/>
    </location>
</feature>
<feature type="domain" description="Protein UNC80 C-terminal" evidence="2">
    <location>
        <begin position="1355"/>
        <end position="1469"/>
    </location>
</feature>
<evidence type="ECO:0000313" key="4">
    <source>
        <dbReference type="Proteomes" id="UP001388673"/>
    </source>
</evidence>
<dbReference type="SUPFAM" id="SSF48371">
    <property type="entry name" value="ARM repeat"/>
    <property type="match status" value="1"/>
</dbReference>
<feature type="compositionally biased region" description="Polar residues" evidence="1">
    <location>
        <begin position="133"/>
        <end position="144"/>
    </location>
</feature>
<dbReference type="InterPro" id="IPR016024">
    <property type="entry name" value="ARM-type_fold"/>
</dbReference>
<feature type="compositionally biased region" description="Polar residues" evidence="1">
    <location>
        <begin position="84"/>
        <end position="101"/>
    </location>
</feature>
<dbReference type="PANTHER" id="PTHR31781:SF1">
    <property type="entry name" value="PROTEIN UNC-80 HOMOLOG"/>
    <property type="match status" value="1"/>
</dbReference>
<feature type="compositionally biased region" description="Low complexity" evidence="1">
    <location>
        <begin position="26"/>
        <end position="43"/>
    </location>
</feature>
<dbReference type="KEGG" id="kne:92179583"/>
<dbReference type="EMBL" id="JBCAWK010000004">
    <property type="protein sequence ID" value="KAK8861503.1"/>
    <property type="molecule type" value="Genomic_DNA"/>
</dbReference>
<feature type="compositionally biased region" description="Polar residues" evidence="1">
    <location>
        <begin position="55"/>
        <end position="67"/>
    </location>
</feature>
<feature type="compositionally biased region" description="Low complexity" evidence="1">
    <location>
        <begin position="1126"/>
        <end position="1151"/>
    </location>
</feature>
<feature type="compositionally biased region" description="Polar residues" evidence="1">
    <location>
        <begin position="151"/>
        <end position="167"/>
    </location>
</feature>
<dbReference type="GeneID" id="92179583"/>
<feature type="region of interest" description="Disordered" evidence="1">
    <location>
        <begin position="1"/>
        <end position="201"/>
    </location>
</feature>
<organism evidence="3 4">
    <name type="scientific">Kwoniella newhampshirensis</name>
    <dbReference type="NCBI Taxonomy" id="1651941"/>
    <lineage>
        <taxon>Eukaryota</taxon>
        <taxon>Fungi</taxon>
        <taxon>Dikarya</taxon>
        <taxon>Basidiomycota</taxon>
        <taxon>Agaricomycotina</taxon>
        <taxon>Tremellomycetes</taxon>
        <taxon>Tremellales</taxon>
        <taxon>Cryptococcaceae</taxon>
        <taxon>Kwoniella</taxon>
    </lineage>
</organism>
<feature type="compositionally biased region" description="Polar residues" evidence="1">
    <location>
        <begin position="2025"/>
        <end position="2041"/>
    </location>
</feature>
<dbReference type="GO" id="GO:0005261">
    <property type="term" value="F:monoatomic cation channel activity"/>
    <property type="evidence" value="ECO:0007669"/>
    <property type="project" value="TreeGrafter"/>
</dbReference>
<feature type="region of interest" description="Disordered" evidence="1">
    <location>
        <begin position="1119"/>
        <end position="1151"/>
    </location>
</feature>
<accession>A0AAW0Z176</accession>
<dbReference type="GO" id="GO:0055080">
    <property type="term" value="P:monoatomic cation homeostasis"/>
    <property type="evidence" value="ECO:0007669"/>
    <property type="project" value="TreeGrafter"/>
</dbReference>
<evidence type="ECO:0000313" key="3">
    <source>
        <dbReference type="EMBL" id="KAK8861503.1"/>
    </source>
</evidence>
<feature type="compositionally biased region" description="Polar residues" evidence="1">
    <location>
        <begin position="181"/>
        <end position="196"/>
    </location>
</feature>
<dbReference type="Proteomes" id="UP001388673">
    <property type="component" value="Unassembled WGS sequence"/>
</dbReference>
<protein>
    <recommendedName>
        <fullName evidence="2">Protein UNC80 C-terminal domain-containing protein</fullName>
    </recommendedName>
</protein>
<dbReference type="Pfam" id="PF20262">
    <property type="entry name" value="UNC80_C"/>
    <property type="match status" value="1"/>
</dbReference>
<dbReference type="GO" id="GO:0034703">
    <property type="term" value="C:cation channel complex"/>
    <property type="evidence" value="ECO:0007669"/>
    <property type="project" value="TreeGrafter"/>
</dbReference>
<evidence type="ECO:0000259" key="2">
    <source>
        <dbReference type="Pfam" id="PF20262"/>
    </source>
</evidence>
<dbReference type="PANTHER" id="PTHR31781">
    <property type="entry name" value="UNC80"/>
    <property type="match status" value="1"/>
</dbReference>
<feature type="compositionally biased region" description="Polar residues" evidence="1">
    <location>
        <begin position="2005"/>
        <end position="2016"/>
    </location>
</feature>
<gene>
    <name evidence="3" type="ORF">IAR55_002324</name>
</gene>
<keyword evidence="4" id="KW-1185">Reference proteome</keyword>
<feature type="region of interest" description="Disordered" evidence="1">
    <location>
        <begin position="2253"/>
        <end position="2306"/>
    </location>
</feature>